<evidence type="ECO:0000313" key="3">
    <source>
        <dbReference type="Proteomes" id="UP001283361"/>
    </source>
</evidence>
<dbReference type="AlphaFoldDB" id="A0AAE1B243"/>
<evidence type="ECO:0000313" key="2">
    <source>
        <dbReference type="EMBL" id="KAK3798187.1"/>
    </source>
</evidence>
<feature type="region of interest" description="Disordered" evidence="1">
    <location>
        <begin position="1"/>
        <end position="33"/>
    </location>
</feature>
<comment type="caution">
    <text evidence="2">The sequence shown here is derived from an EMBL/GenBank/DDBJ whole genome shotgun (WGS) entry which is preliminary data.</text>
</comment>
<evidence type="ECO:0000256" key="1">
    <source>
        <dbReference type="SAM" id="MobiDB-lite"/>
    </source>
</evidence>
<dbReference type="EMBL" id="JAWDGP010000708">
    <property type="protein sequence ID" value="KAK3798187.1"/>
    <property type="molecule type" value="Genomic_DNA"/>
</dbReference>
<name>A0AAE1B243_9GAST</name>
<organism evidence="2 3">
    <name type="scientific">Elysia crispata</name>
    <name type="common">lettuce slug</name>
    <dbReference type="NCBI Taxonomy" id="231223"/>
    <lineage>
        <taxon>Eukaryota</taxon>
        <taxon>Metazoa</taxon>
        <taxon>Spiralia</taxon>
        <taxon>Lophotrochozoa</taxon>
        <taxon>Mollusca</taxon>
        <taxon>Gastropoda</taxon>
        <taxon>Heterobranchia</taxon>
        <taxon>Euthyneura</taxon>
        <taxon>Panpulmonata</taxon>
        <taxon>Sacoglossa</taxon>
        <taxon>Placobranchoidea</taxon>
        <taxon>Plakobranchidae</taxon>
        <taxon>Elysia</taxon>
    </lineage>
</organism>
<sequence>MTLRSSSSLCSPREQARPGQVRSAQTPVPSQTERCDAITRTMESAGLLSVSVLLYIRGPSVTRVMFDM</sequence>
<protein>
    <submittedName>
        <fullName evidence="2">Uncharacterized protein</fullName>
    </submittedName>
</protein>
<feature type="compositionally biased region" description="Polar residues" evidence="1">
    <location>
        <begin position="22"/>
        <end position="32"/>
    </location>
</feature>
<dbReference type="Proteomes" id="UP001283361">
    <property type="component" value="Unassembled WGS sequence"/>
</dbReference>
<accession>A0AAE1B243</accession>
<keyword evidence="3" id="KW-1185">Reference proteome</keyword>
<proteinExistence type="predicted"/>
<reference evidence="2" key="1">
    <citation type="journal article" date="2023" name="G3 (Bethesda)">
        <title>A reference genome for the long-term kleptoplast-retaining sea slug Elysia crispata morphotype clarki.</title>
        <authorList>
            <person name="Eastman K.E."/>
            <person name="Pendleton A.L."/>
            <person name="Shaikh M.A."/>
            <person name="Suttiyut T."/>
            <person name="Ogas R."/>
            <person name="Tomko P."/>
            <person name="Gavelis G."/>
            <person name="Widhalm J.R."/>
            <person name="Wisecaver J.H."/>
        </authorList>
    </citation>
    <scope>NUCLEOTIDE SEQUENCE</scope>
    <source>
        <strain evidence="2">ECLA1</strain>
    </source>
</reference>
<gene>
    <name evidence="2" type="ORF">RRG08_009509</name>
</gene>
<feature type="compositionally biased region" description="Polar residues" evidence="1">
    <location>
        <begin position="1"/>
        <end position="10"/>
    </location>
</feature>